<dbReference type="EMBL" id="JAUJYN010000039">
    <property type="protein sequence ID" value="KAK1257560.1"/>
    <property type="molecule type" value="Genomic_DNA"/>
</dbReference>
<dbReference type="AlphaFoldDB" id="A0AAV9A0V6"/>
<evidence type="ECO:0000313" key="1">
    <source>
        <dbReference type="EMBL" id="KAK1257560.1"/>
    </source>
</evidence>
<organism evidence="1 2">
    <name type="scientific">Acorus gramineus</name>
    <name type="common">Dwarf sweet flag</name>
    <dbReference type="NCBI Taxonomy" id="55184"/>
    <lineage>
        <taxon>Eukaryota</taxon>
        <taxon>Viridiplantae</taxon>
        <taxon>Streptophyta</taxon>
        <taxon>Embryophyta</taxon>
        <taxon>Tracheophyta</taxon>
        <taxon>Spermatophyta</taxon>
        <taxon>Magnoliopsida</taxon>
        <taxon>Liliopsida</taxon>
        <taxon>Acoraceae</taxon>
        <taxon>Acorus</taxon>
    </lineage>
</organism>
<evidence type="ECO:0000313" key="2">
    <source>
        <dbReference type="Proteomes" id="UP001179952"/>
    </source>
</evidence>
<accession>A0AAV9A0V6</accession>
<proteinExistence type="predicted"/>
<comment type="caution">
    <text evidence="1">The sequence shown here is derived from an EMBL/GenBank/DDBJ whole genome shotgun (WGS) entry which is preliminary data.</text>
</comment>
<reference evidence="1" key="2">
    <citation type="submission" date="2023-06" db="EMBL/GenBank/DDBJ databases">
        <authorList>
            <person name="Ma L."/>
            <person name="Liu K.-W."/>
            <person name="Li Z."/>
            <person name="Hsiao Y.-Y."/>
            <person name="Qi Y."/>
            <person name="Fu T."/>
            <person name="Tang G."/>
            <person name="Zhang D."/>
            <person name="Sun W.-H."/>
            <person name="Liu D.-K."/>
            <person name="Li Y."/>
            <person name="Chen G.-Z."/>
            <person name="Liu X.-D."/>
            <person name="Liao X.-Y."/>
            <person name="Jiang Y.-T."/>
            <person name="Yu X."/>
            <person name="Hao Y."/>
            <person name="Huang J."/>
            <person name="Zhao X.-W."/>
            <person name="Ke S."/>
            <person name="Chen Y.-Y."/>
            <person name="Wu W.-L."/>
            <person name="Hsu J.-L."/>
            <person name="Lin Y.-F."/>
            <person name="Huang M.-D."/>
            <person name="Li C.-Y."/>
            <person name="Huang L."/>
            <person name="Wang Z.-W."/>
            <person name="Zhao X."/>
            <person name="Zhong W.-Y."/>
            <person name="Peng D.-H."/>
            <person name="Ahmad S."/>
            <person name="Lan S."/>
            <person name="Zhang J.-S."/>
            <person name="Tsai W.-C."/>
            <person name="Van De Peer Y."/>
            <person name="Liu Z.-J."/>
        </authorList>
    </citation>
    <scope>NUCLEOTIDE SEQUENCE</scope>
    <source>
        <strain evidence="1">SCP</strain>
        <tissue evidence="1">Leaves</tissue>
    </source>
</reference>
<keyword evidence="2" id="KW-1185">Reference proteome</keyword>
<sequence length="203" mass="22285">MDIAALVACSGSSLADSKTTPSKALLRPPLRLLPAATTDCFGHRPTSLTTTCFGHPPATQTPAHPHCFTFLCELHLSLGNGHMEKDLILNCGSQRVLGNMGFECHSPGFNERESGTEERGEEMEEVREGAGWRWTKAANCWIWRRRYGGGRIWNRCSFVQRRGEEIEEMHRICGTAVTDEGPLRMVGSRGGDGAGWPDLVVCG</sequence>
<reference evidence="1" key="1">
    <citation type="journal article" date="2023" name="Nat. Commun.">
        <title>Diploid and tetraploid genomes of Acorus and the evolution of monocots.</title>
        <authorList>
            <person name="Ma L."/>
            <person name="Liu K.W."/>
            <person name="Li Z."/>
            <person name="Hsiao Y.Y."/>
            <person name="Qi Y."/>
            <person name="Fu T."/>
            <person name="Tang G.D."/>
            <person name="Zhang D."/>
            <person name="Sun W.H."/>
            <person name="Liu D.K."/>
            <person name="Li Y."/>
            <person name="Chen G.Z."/>
            <person name="Liu X.D."/>
            <person name="Liao X.Y."/>
            <person name="Jiang Y.T."/>
            <person name="Yu X."/>
            <person name="Hao Y."/>
            <person name="Huang J."/>
            <person name="Zhao X.W."/>
            <person name="Ke S."/>
            <person name="Chen Y.Y."/>
            <person name="Wu W.L."/>
            <person name="Hsu J.L."/>
            <person name="Lin Y.F."/>
            <person name="Huang M.D."/>
            <person name="Li C.Y."/>
            <person name="Huang L."/>
            <person name="Wang Z.W."/>
            <person name="Zhao X."/>
            <person name="Zhong W.Y."/>
            <person name="Peng D.H."/>
            <person name="Ahmad S."/>
            <person name="Lan S."/>
            <person name="Zhang J.S."/>
            <person name="Tsai W.C."/>
            <person name="Van de Peer Y."/>
            <person name="Liu Z.J."/>
        </authorList>
    </citation>
    <scope>NUCLEOTIDE SEQUENCE</scope>
    <source>
        <strain evidence="1">SCP</strain>
    </source>
</reference>
<dbReference type="Proteomes" id="UP001179952">
    <property type="component" value="Unassembled WGS sequence"/>
</dbReference>
<gene>
    <name evidence="1" type="ORF">QJS04_geneDACA014394</name>
</gene>
<protein>
    <submittedName>
        <fullName evidence="1">Uncharacterized protein</fullName>
    </submittedName>
</protein>
<name>A0AAV9A0V6_ACOGR</name>